<dbReference type="PATRIC" id="fig|56193.3.peg.5148"/>
<feature type="transmembrane region" description="Helical" evidence="1">
    <location>
        <begin position="72"/>
        <end position="91"/>
    </location>
</feature>
<keyword evidence="1" id="KW-0472">Membrane</keyword>
<feature type="transmembrane region" description="Helical" evidence="1">
    <location>
        <begin position="386"/>
        <end position="405"/>
    </location>
</feature>
<evidence type="ECO:0000256" key="1">
    <source>
        <dbReference type="SAM" id="Phobius"/>
    </source>
</evidence>
<evidence type="ECO:0000313" key="3">
    <source>
        <dbReference type="Proteomes" id="UP000033874"/>
    </source>
</evidence>
<feature type="transmembrane region" description="Helical" evidence="1">
    <location>
        <begin position="411"/>
        <end position="429"/>
    </location>
</feature>
<evidence type="ECO:0008006" key="4">
    <source>
        <dbReference type="Google" id="ProtNLM"/>
    </source>
</evidence>
<dbReference type="RefSeq" id="WP_046765997.1">
    <property type="nucleotide sequence ID" value="NZ_LBIC01000019.1"/>
</dbReference>
<dbReference type="EMBL" id="LBIC01000019">
    <property type="protein sequence ID" value="KKW89601.1"/>
    <property type="molecule type" value="Genomic_DNA"/>
</dbReference>
<organism evidence="2 3">
    <name type="scientific">Sphingobium chungbukense</name>
    <dbReference type="NCBI Taxonomy" id="56193"/>
    <lineage>
        <taxon>Bacteria</taxon>
        <taxon>Pseudomonadati</taxon>
        <taxon>Pseudomonadota</taxon>
        <taxon>Alphaproteobacteria</taxon>
        <taxon>Sphingomonadales</taxon>
        <taxon>Sphingomonadaceae</taxon>
        <taxon>Sphingobium</taxon>
    </lineage>
</organism>
<dbReference type="STRING" id="56193.YP76_24410"/>
<feature type="transmembrane region" description="Helical" evidence="1">
    <location>
        <begin position="187"/>
        <end position="205"/>
    </location>
</feature>
<proteinExistence type="predicted"/>
<name>A0A0M3AKX2_9SPHN</name>
<feature type="transmembrane region" description="Helical" evidence="1">
    <location>
        <begin position="98"/>
        <end position="116"/>
    </location>
</feature>
<sequence length="461" mass="50028">MRTARPSHLLAFLPLGAAVALSLSYWPGLVTYDSVRQYDQALSGAFDDWHPPMMEGLWRLILPLWPGPAPMLLLQLGLYAAGMAGLIAWALRRGRPGVAMGLGLCALLPLSVALMGEVLKDCLMAGALTAAVALMLLSQESRSVMPRAGAAALVFLAATLRFNAFLAGVPILLLALGPAVLVSRLRMVLATAVMSVLLLLAMPLANQALGAAPSDVNLSLVIFDLAGITEHGGQDAFPAMKVEQPIAAVHHCYTPVKWDSFSWWVDPLCPLNFEQVRRDFHASHISALPYWIEQIFRHPVAYAQHRLAHWNINARFWVHDEIERPVQRESAPNDWNFHVTAGPALDFVDAAAIRSADTPLGWPCAWMALAFGLMLAARRMPSARTIGMLAGSALFYGLGYAVFSVASELRYYLWTMMAAAMAAVIALGDMPALPRSVRWRAGMEMAAPPLVITLVAALARL</sequence>
<feature type="transmembrane region" description="Helical" evidence="1">
    <location>
        <begin position="150"/>
        <end position="175"/>
    </location>
</feature>
<reference evidence="2 3" key="1">
    <citation type="submission" date="2015-04" db="EMBL/GenBank/DDBJ databases">
        <title>Genome sequence of aromatic hydrocarbons-degrading Sphingobium chungbukense DJ77.</title>
        <authorList>
            <person name="Kim Y.-C."/>
            <person name="Chae J.-C."/>
        </authorList>
    </citation>
    <scope>NUCLEOTIDE SEQUENCE [LARGE SCALE GENOMIC DNA]</scope>
    <source>
        <strain evidence="2 3">DJ77</strain>
    </source>
</reference>
<dbReference type="Proteomes" id="UP000033874">
    <property type="component" value="Unassembled WGS sequence"/>
</dbReference>
<evidence type="ECO:0000313" key="2">
    <source>
        <dbReference type="EMBL" id="KKW89601.1"/>
    </source>
</evidence>
<gene>
    <name evidence="2" type="ORF">YP76_24410</name>
</gene>
<comment type="caution">
    <text evidence="2">The sequence shown here is derived from an EMBL/GenBank/DDBJ whole genome shotgun (WGS) entry which is preliminary data.</text>
</comment>
<dbReference type="AlphaFoldDB" id="A0A0M3AKX2"/>
<keyword evidence="1" id="KW-0812">Transmembrane</keyword>
<protein>
    <recommendedName>
        <fullName evidence="4">Glycosyltransferase RgtA/B/C/D-like domain-containing protein</fullName>
    </recommendedName>
</protein>
<keyword evidence="3" id="KW-1185">Reference proteome</keyword>
<keyword evidence="1" id="KW-1133">Transmembrane helix</keyword>
<accession>A0A0M3AKX2</accession>